<keyword evidence="4" id="KW-0812">Transmembrane</keyword>
<name>A0A2S5KWC5_9PROT</name>
<dbReference type="InterPro" id="IPR002123">
    <property type="entry name" value="Plipid/glycerol_acylTrfase"/>
</dbReference>
<feature type="domain" description="Phospholipid/glycerol acyltransferase" evidence="5">
    <location>
        <begin position="77"/>
        <end position="191"/>
    </location>
</feature>
<proteinExistence type="predicted"/>
<dbReference type="SMART" id="SM00563">
    <property type="entry name" value="PlsC"/>
    <property type="match status" value="1"/>
</dbReference>
<keyword evidence="4" id="KW-0472">Membrane</keyword>
<dbReference type="EMBL" id="PRLP01000005">
    <property type="protein sequence ID" value="PPC79147.1"/>
    <property type="molecule type" value="Genomic_DNA"/>
</dbReference>
<reference evidence="6 7" key="1">
    <citation type="submission" date="2018-02" db="EMBL/GenBank/DDBJ databases">
        <title>novel marine gammaproteobacteria from coastal saline agro ecosystem.</title>
        <authorList>
            <person name="Krishnan R."/>
            <person name="Ramesh Kumar N."/>
        </authorList>
    </citation>
    <scope>NUCLEOTIDE SEQUENCE [LARGE SCALE GENOMIC DNA]</scope>
    <source>
        <strain evidence="6 7">228</strain>
    </source>
</reference>
<dbReference type="CDD" id="cd07989">
    <property type="entry name" value="LPLAT_AGPAT-like"/>
    <property type="match status" value="1"/>
</dbReference>
<organism evidence="6 7">
    <name type="scientific">Proteobacteria bacterium 228</name>
    <dbReference type="NCBI Taxonomy" id="2083153"/>
    <lineage>
        <taxon>Bacteria</taxon>
        <taxon>Pseudomonadati</taxon>
        <taxon>Pseudomonadota</taxon>
    </lineage>
</organism>
<dbReference type="OrthoDB" id="9812274at2"/>
<gene>
    <name evidence="6" type="ORF">C4K68_01620</name>
</gene>
<comment type="caution">
    <text evidence="6">The sequence shown here is derived from an EMBL/GenBank/DDBJ whole genome shotgun (WGS) entry which is preliminary data.</text>
</comment>
<accession>A0A2S5KWC5</accession>
<evidence type="ECO:0000313" key="7">
    <source>
        <dbReference type="Proteomes" id="UP000238196"/>
    </source>
</evidence>
<evidence type="ECO:0000256" key="3">
    <source>
        <dbReference type="ARBA" id="ARBA00023315"/>
    </source>
</evidence>
<dbReference type="PANTHER" id="PTHR10434">
    <property type="entry name" value="1-ACYL-SN-GLYCEROL-3-PHOSPHATE ACYLTRANSFERASE"/>
    <property type="match status" value="1"/>
</dbReference>
<keyword evidence="3 6" id="KW-0012">Acyltransferase</keyword>
<dbReference type="AlphaFoldDB" id="A0A2S5KWC5"/>
<dbReference type="PANTHER" id="PTHR10434:SF40">
    <property type="entry name" value="1-ACYL-SN-GLYCEROL-3-PHOSPHATE ACYLTRANSFERASE"/>
    <property type="match status" value="1"/>
</dbReference>
<protein>
    <submittedName>
        <fullName evidence="6">1-acyl-sn-glycerol-3-phosphate acyltransferase</fullName>
    </submittedName>
</protein>
<sequence length="245" mass="27558">MAALIAGLRTCIFYLGYFPTVISYSLICVVFFVWVPYRLRHPLVVLFNRFFLWWLRISCGVRYLVTGMEQMPRDGAFVLISNHQSQWETFYLQTLPRPLVTVLKKELLSVPFFGWALRLLRPIAIDRSQKTNALKQILKQGKERLGAGEGLLIFPQGTRLDPGVEGTYSKSGTVLACSSGVPLLPLVHNAGTCWPNKRFIKFPGTIQIVLGAPIDTVGKTTDEVHSQAVDWMQAQLKAMPQHLPG</sequence>
<keyword evidence="4" id="KW-1133">Transmembrane helix</keyword>
<dbReference type="SUPFAM" id="SSF69593">
    <property type="entry name" value="Glycerol-3-phosphate (1)-acyltransferase"/>
    <property type="match status" value="1"/>
</dbReference>
<evidence type="ECO:0000256" key="1">
    <source>
        <dbReference type="ARBA" id="ARBA00005189"/>
    </source>
</evidence>
<evidence type="ECO:0000259" key="5">
    <source>
        <dbReference type="SMART" id="SM00563"/>
    </source>
</evidence>
<feature type="transmembrane region" description="Helical" evidence="4">
    <location>
        <begin position="12"/>
        <end position="34"/>
    </location>
</feature>
<evidence type="ECO:0000256" key="4">
    <source>
        <dbReference type="SAM" id="Phobius"/>
    </source>
</evidence>
<evidence type="ECO:0000256" key="2">
    <source>
        <dbReference type="ARBA" id="ARBA00022679"/>
    </source>
</evidence>
<dbReference type="Pfam" id="PF01553">
    <property type="entry name" value="Acyltransferase"/>
    <property type="match status" value="1"/>
</dbReference>
<dbReference type="GO" id="GO:0003841">
    <property type="term" value="F:1-acylglycerol-3-phosphate O-acyltransferase activity"/>
    <property type="evidence" value="ECO:0007669"/>
    <property type="project" value="TreeGrafter"/>
</dbReference>
<evidence type="ECO:0000313" key="6">
    <source>
        <dbReference type="EMBL" id="PPC79147.1"/>
    </source>
</evidence>
<comment type="pathway">
    <text evidence="1">Lipid metabolism.</text>
</comment>
<dbReference type="GO" id="GO:0006654">
    <property type="term" value="P:phosphatidic acid biosynthetic process"/>
    <property type="evidence" value="ECO:0007669"/>
    <property type="project" value="TreeGrafter"/>
</dbReference>
<keyword evidence="2" id="KW-0808">Transferase</keyword>
<dbReference type="Proteomes" id="UP000238196">
    <property type="component" value="Unassembled WGS sequence"/>
</dbReference>